<proteinExistence type="predicted"/>
<protein>
    <recommendedName>
        <fullName evidence="3">Small peptidoglycan-associated lipoprotein</fullName>
    </recommendedName>
</protein>
<dbReference type="RefSeq" id="WP_090839693.1">
    <property type="nucleotide sequence ID" value="NZ_FNIL01000001.1"/>
</dbReference>
<sequence>MNKGLIIPLMFFWMMLPSCQHDNLSSKYPYLNNEEELVTLLFTENAESEPADHHAYYDALLDFQQEYPDALSKVHAVDETDHQLMQYYEVTDFPAMIILDGEEVQLRLEGSNDYTVIKDEIKNKVLAEDLLTSSKRYN</sequence>
<evidence type="ECO:0000313" key="1">
    <source>
        <dbReference type="EMBL" id="SDN23487.1"/>
    </source>
</evidence>
<reference evidence="2" key="1">
    <citation type="submission" date="2016-10" db="EMBL/GenBank/DDBJ databases">
        <authorList>
            <person name="Varghese N."/>
            <person name="Submissions S."/>
        </authorList>
    </citation>
    <scope>NUCLEOTIDE SEQUENCE [LARGE SCALE GENOMIC DNA]</scope>
    <source>
        <strain evidence="2">CGMCC 1.10369</strain>
    </source>
</reference>
<dbReference type="EMBL" id="FNIL01000001">
    <property type="protein sequence ID" value="SDN23487.1"/>
    <property type="molecule type" value="Genomic_DNA"/>
</dbReference>
<gene>
    <name evidence="1" type="ORF">SAMN04488053_101201</name>
</gene>
<organism evidence="1 2">
    <name type="scientific">Alkalicoccus daliensis</name>
    <dbReference type="NCBI Taxonomy" id="745820"/>
    <lineage>
        <taxon>Bacteria</taxon>
        <taxon>Bacillati</taxon>
        <taxon>Bacillota</taxon>
        <taxon>Bacilli</taxon>
        <taxon>Bacillales</taxon>
        <taxon>Bacillaceae</taxon>
        <taxon>Alkalicoccus</taxon>
    </lineage>
</organism>
<dbReference type="OrthoDB" id="2878533at2"/>
<accession>A0A1G9ZQX0</accession>
<dbReference type="STRING" id="745820.SAMN04488053_101201"/>
<evidence type="ECO:0008006" key="3">
    <source>
        <dbReference type="Google" id="ProtNLM"/>
    </source>
</evidence>
<name>A0A1G9ZQX0_9BACI</name>
<dbReference type="Proteomes" id="UP000198778">
    <property type="component" value="Unassembled WGS sequence"/>
</dbReference>
<dbReference type="SUPFAM" id="SSF52833">
    <property type="entry name" value="Thioredoxin-like"/>
    <property type="match status" value="1"/>
</dbReference>
<dbReference type="InterPro" id="IPR036249">
    <property type="entry name" value="Thioredoxin-like_sf"/>
</dbReference>
<evidence type="ECO:0000313" key="2">
    <source>
        <dbReference type="Proteomes" id="UP000198778"/>
    </source>
</evidence>
<dbReference type="AlphaFoldDB" id="A0A1G9ZQX0"/>
<keyword evidence="2" id="KW-1185">Reference proteome</keyword>